<comment type="caution">
    <text evidence="1">The sequence shown here is derived from an EMBL/GenBank/DDBJ whole genome shotgun (WGS) entry which is preliminary data.</text>
</comment>
<protein>
    <submittedName>
        <fullName evidence="1">Uncharacterized protein</fullName>
    </submittedName>
</protein>
<sequence>MKLQVGPSVVAIPQSLILSPSPSLTSSFPILRPSLETLLFPIARLLPPRSPFLLLPSSLGIGHAVQGTDLGFALFSPNKIDRPSD</sequence>
<gene>
    <name evidence="1" type="ORF">OPV22_022323</name>
</gene>
<organism evidence="1 2">
    <name type="scientific">Ensete ventricosum</name>
    <name type="common">Abyssinian banana</name>
    <name type="synonym">Musa ensete</name>
    <dbReference type="NCBI Taxonomy" id="4639"/>
    <lineage>
        <taxon>Eukaryota</taxon>
        <taxon>Viridiplantae</taxon>
        <taxon>Streptophyta</taxon>
        <taxon>Embryophyta</taxon>
        <taxon>Tracheophyta</taxon>
        <taxon>Spermatophyta</taxon>
        <taxon>Magnoliopsida</taxon>
        <taxon>Liliopsida</taxon>
        <taxon>Zingiberales</taxon>
        <taxon>Musaceae</taxon>
        <taxon>Ensete</taxon>
    </lineage>
</organism>
<keyword evidence="2" id="KW-1185">Reference proteome</keyword>
<reference evidence="1 2" key="1">
    <citation type="submission" date="2022-12" db="EMBL/GenBank/DDBJ databases">
        <title>Chromosome-scale assembly of the Ensete ventricosum genome.</title>
        <authorList>
            <person name="Dussert Y."/>
            <person name="Stocks J."/>
            <person name="Wendawek A."/>
            <person name="Woldeyes F."/>
            <person name="Nichols R.A."/>
            <person name="Borrell J.S."/>
        </authorList>
    </citation>
    <scope>NUCLEOTIDE SEQUENCE [LARGE SCALE GENOMIC DNA]</scope>
    <source>
        <strain evidence="2">cv. Maze</strain>
        <tissue evidence="1">Seeds</tissue>
    </source>
</reference>
<dbReference type="AlphaFoldDB" id="A0AAV8PBS6"/>
<evidence type="ECO:0000313" key="1">
    <source>
        <dbReference type="EMBL" id="KAJ8478596.1"/>
    </source>
</evidence>
<dbReference type="EMBL" id="JAQQAF010000006">
    <property type="protein sequence ID" value="KAJ8478596.1"/>
    <property type="molecule type" value="Genomic_DNA"/>
</dbReference>
<proteinExistence type="predicted"/>
<accession>A0AAV8PBS6</accession>
<name>A0AAV8PBS6_ENSVE</name>
<evidence type="ECO:0000313" key="2">
    <source>
        <dbReference type="Proteomes" id="UP001222027"/>
    </source>
</evidence>
<dbReference type="Proteomes" id="UP001222027">
    <property type="component" value="Unassembled WGS sequence"/>
</dbReference>